<dbReference type="EMBL" id="BLBS01000030">
    <property type="protein sequence ID" value="GET88641.1"/>
    <property type="molecule type" value="Genomic_DNA"/>
</dbReference>
<protein>
    <submittedName>
        <fullName evidence="1">Uncharacterized protein</fullName>
    </submittedName>
</protein>
<evidence type="ECO:0000313" key="2">
    <source>
        <dbReference type="Proteomes" id="UP000419144"/>
    </source>
</evidence>
<dbReference type="AlphaFoldDB" id="A0A640KHG8"/>
<accession>A0A640KHG8</accession>
<name>A0A640KHG8_LEITA</name>
<dbReference type="Proteomes" id="UP000419144">
    <property type="component" value="Unassembled WGS sequence"/>
</dbReference>
<organism evidence="1 2">
    <name type="scientific">Leishmania tarentolae</name>
    <name type="common">Sauroleishmania tarentolae</name>
    <dbReference type="NCBI Taxonomy" id="5689"/>
    <lineage>
        <taxon>Eukaryota</taxon>
        <taxon>Discoba</taxon>
        <taxon>Euglenozoa</taxon>
        <taxon>Kinetoplastea</taxon>
        <taxon>Metakinetoplastina</taxon>
        <taxon>Trypanosomatida</taxon>
        <taxon>Trypanosomatidae</taxon>
        <taxon>Leishmaniinae</taxon>
        <taxon>Leishmania</taxon>
        <taxon>lizard Leishmania</taxon>
    </lineage>
</organism>
<comment type="caution">
    <text evidence="1">The sequence shown here is derived from an EMBL/GenBank/DDBJ whole genome shotgun (WGS) entry which is preliminary data.</text>
</comment>
<gene>
    <name evidence="1" type="ORF">LtaPh_2300100</name>
</gene>
<keyword evidence="2" id="KW-1185">Reference proteome</keyword>
<dbReference type="OrthoDB" id="262017at2759"/>
<dbReference type="VEuPathDB" id="TriTrypDB:LtaPh_2300100"/>
<sequence>MWDPHSYISQAVGLKNVGGSSVTLPSFYEFTTRPLLLKGASEQLQCTMELERLDWKSMCISFCGSEYAACYSIFEDAEEFINNVRCTVKSIEDDVIGEENVYSDFVEQVDRILEVHRADAADIMWENEVSANTMYTREAFLCYELRRRLCVPECVSTLLLERKSFHVLMKGEFCTVPLTAMIDSEGVPVLHEGIALDPHTVCCSNGICRGCRNVKDCCFVTVVSANEMGCAAGLRAAETVTRDEDVETVLRMLVDGGVLSCFSTVYSDGSVCQYEQNPDSNDSAAELSAEADFVVAHRTRVVRCSGNADAMHLLNEGVNKSMPRDVTALSLALKAPTLVATMKSVSDASYFEVVQHIAPVDISSGLLLFSVTHDSPLHNNVLKRGDTVIFVQFSDCDVWKKGPPRQWLLHAKCDVLNIKEGCFAVPRGSQVATALVFVTERSFCVGDSALIIGTFREADWVEKPLSAVSVSCTNLFQYTPFVSKFLHRQHGPIGIVGFAFSFCSGKPLLAALLLSVYVTDFIRSETDVDPTITLFFFRPEYAGFSVRTFPYFTEGLPCPLHHLTEEETCFVAGRVTCRLLQMELVDAGVSALLTVCVSEVAFVGCELLQFPESEGLPVMT</sequence>
<proteinExistence type="predicted"/>
<reference evidence="1" key="1">
    <citation type="submission" date="2019-11" db="EMBL/GenBank/DDBJ databases">
        <title>Leishmania tarentolae CDS.</title>
        <authorList>
            <person name="Goto Y."/>
            <person name="Yamagishi J."/>
        </authorList>
    </citation>
    <scope>NUCLEOTIDE SEQUENCE [LARGE SCALE GENOMIC DNA]</scope>
    <source>
        <strain evidence="1">Parrot Tar II</strain>
    </source>
</reference>
<evidence type="ECO:0000313" key="1">
    <source>
        <dbReference type="EMBL" id="GET88641.1"/>
    </source>
</evidence>